<protein>
    <recommendedName>
        <fullName evidence="7">Rhodopsin domain-containing protein</fullName>
    </recommendedName>
</protein>
<evidence type="ECO:0000256" key="6">
    <source>
        <dbReference type="SAM" id="Phobius"/>
    </source>
</evidence>
<keyword evidence="9" id="KW-1185">Reference proteome</keyword>
<dbReference type="PANTHER" id="PTHR33048:SF129">
    <property type="entry name" value="INTEGRAL MEMBRANE PROTEIN-RELATED"/>
    <property type="match status" value="1"/>
</dbReference>
<comment type="subcellular location">
    <subcellularLocation>
        <location evidence="1">Membrane</location>
        <topology evidence="1">Multi-pass membrane protein</topology>
    </subcellularLocation>
</comment>
<keyword evidence="4 6" id="KW-0472">Membrane</keyword>
<feature type="transmembrane region" description="Helical" evidence="6">
    <location>
        <begin position="258"/>
        <end position="279"/>
    </location>
</feature>
<dbReference type="OMA" id="AYWFNVA"/>
<keyword evidence="2 6" id="KW-0812">Transmembrane</keyword>
<accession>A0A7U2FDU4</accession>
<evidence type="ECO:0000313" key="9">
    <source>
        <dbReference type="Proteomes" id="UP000663193"/>
    </source>
</evidence>
<evidence type="ECO:0000256" key="3">
    <source>
        <dbReference type="ARBA" id="ARBA00022989"/>
    </source>
</evidence>
<evidence type="ECO:0000259" key="7">
    <source>
        <dbReference type="Pfam" id="PF20684"/>
    </source>
</evidence>
<comment type="similarity">
    <text evidence="5">Belongs to the SAT4 family.</text>
</comment>
<dbReference type="InterPro" id="IPR052337">
    <property type="entry name" value="SAT4-like"/>
</dbReference>
<feature type="domain" description="Rhodopsin" evidence="7">
    <location>
        <begin position="48"/>
        <end position="288"/>
    </location>
</feature>
<sequence>MSNLTTTPVIPPPPGTQSNFVNPVDQLTAVYVTSGIVLALSTIGIAARLFVKLIVVPGSHRIEDYLSYFAFASFISYVAVILHLSGMGLTHHMYDIPVTQISDLLYWINIVYCMYSIPTAAAKLSVLFQLRSIFTTGTKNAVYWVIMASIIINSFFYTGLFFSYVFQCWPREKIWLGDAVAGKCTDAIQVNLSSGVLNIISDVEALLIPTWAIWHLSLSLKRKLAALSVFGVSSIAIAIGIGGMYIRVILLTNIDQTWWLTKLALLVTAEISIVIFVGCMPSFSRLYHHYHGTGPSAKASPKSSKAEIVTFGSSENKRKSGKGGKVLDTMARYMGTGGTGMTTLGTEGGFDNEDTVELRINATSTANAGGVTTPETYTQMSEMENGGQHPVSTPNDAQKHIWKTSQVLQTYSKLPDDEWKNKRSV</sequence>
<proteinExistence type="inferred from homology"/>
<dbReference type="EMBL" id="CP069037">
    <property type="protein sequence ID" value="QRD03437.1"/>
    <property type="molecule type" value="Genomic_DNA"/>
</dbReference>
<dbReference type="Proteomes" id="UP000663193">
    <property type="component" value="Chromosome 15"/>
</dbReference>
<dbReference type="InterPro" id="IPR049326">
    <property type="entry name" value="Rhodopsin_dom_fungi"/>
</dbReference>
<evidence type="ECO:0000313" key="8">
    <source>
        <dbReference type="EMBL" id="QRD03437.1"/>
    </source>
</evidence>
<reference evidence="9" key="1">
    <citation type="journal article" date="2021" name="BMC Genomics">
        <title>Chromosome-level genome assembly and manually-curated proteome of model necrotroph Parastagonospora nodorum Sn15 reveals a genome-wide trove of candidate effector homologs, and redundancy of virulence-related functions within an accessory chromosome.</title>
        <authorList>
            <person name="Bertazzoni S."/>
            <person name="Jones D.A.B."/>
            <person name="Phan H.T."/>
            <person name="Tan K.-C."/>
            <person name="Hane J.K."/>
        </authorList>
    </citation>
    <scope>NUCLEOTIDE SEQUENCE [LARGE SCALE GENOMIC DNA]</scope>
    <source>
        <strain evidence="9">SN15 / ATCC MYA-4574 / FGSC 10173)</strain>
    </source>
</reference>
<dbReference type="PANTHER" id="PTHR33048">
    <property type="entry name" value="PTH11-LIKE INTEGRAL MEMBRANE PROTEIN (AFU_ORTHOLOGUE AFUA_5G11245)"/>
    <property type="match status" value="1"/>
</dbReference>
<dbReference type="RefSeq" id="XP_001800502.1">
    <property type="nucleotide sequence ID" value="XM_001800450.1"/>
</dbReference>
<feature type="transmembrane region" description="Helical" evidence="6">
    <location>
        <begin position="226"/>
        <end position="246"/>
    </location>
</feature>
<keyword evidence="3 6" id="KW-1133">Transmembrane helix</keyword>
<evidence type="ECO:0000256" key="2">
    <source>
        <dbReference type="ARBA" id="ARBA00022692"/>
    </source>
</evidence>
<dbReference type="VEuPathDB" id="FungiDB:JI435_102210"/>
<feature type="transmembrane region" description="Helical" evidence="6">
    <location>
        <begin position="29"/>
        <end position="53"/>
    </location>
</feature>
<feature type="transmembrane region" description="Helical" evidence="6">
    <location>
        <begin position="65"/>
        <end position="84"/>
    </location>
</feature>
<feature type="transmembrane region" description="Helical" evidence="6">
    <location>
        <begin position="104"/>
        <end position="130"/>
    </location>
</feature>
<organism evidence="8 9">
    <name type="scientific">Phaeosphaeria nodorum (strain SN15 / ATCC MYA-4574 / FGSC 10173)</name>
    <name type="common">Glume blotch fungus</name>
    <name type="synonym">Parastagonospora nodorum</name>
    <dbReference type="NCBI Taxonomy" id="321614"/>
    <lineage>
        <taxon>Eukaryota</taxon>
        <taxon>Fungi</taxon>
        <taxon>Dikarya</taxon>
        <taxon>Ascomycota</taxon>
        <taxon>Pezizomycotina</taxon>
        <taxon>Dothideomycetes</taxon>
        <taxon>Pleosporomycetidae</taxon>
        <taxon>Pleosporales</taxon>
        <taxon>Pleosporineae</taxon>
        <taxon>Phaeosphaeriaceae</taxon>
        <taxon>Parastagonospora</taxon>
    </lineage>
</organism>
<evidence type="ECO:0000256" key="1">
    <source>
        <dbReference type="ARBA" id="ARBA00004141"/>
    </source>
</evidence>
<gene>
    <name evidence="8" type="ORF">JI435_102210</name>
</gene>
<dbReference type="Pfam" id="PF20684">
    <property type="entry name" value="Fung_rhodopsin"/>
    <property type="match status" value="1"/>
</dbReference>
<dbReference type="KEGG" id="pno:SNOG_10221"/>
<evidence type="ECO:0000256" key="5">
    <source>
        <dbReference type="ARBA" id="ARBA00038359"/>
    </source>
</evidence>
<dbReference type="AlphaFoldDB" id="A0A7U2FDU4"/>
<name>A0A7U2FDU4_PHANO</name>
<dbReference type="OrthoDB" id="5342292at2759"/>
<evidence type="ECO:0000256" key="4">
    <source>
        <dbReference type="ARBA" id="ARBA00023136"/>
    </source>
</evidence>
<dbReference type="GO" id="GO:0016020">
    <property type="term" value="C:membrane"/>
    <property type="evidence" value="ECO:0007669"/>
    <property type="project" value="UniProtKB-SubCell"/>
</dbReference>
<feature type="transmembrane region" description="Helical" evidence="6">
    <location>
        <begin position="142"/>
        <end position="166"/>
    </location>
</feature>